<evidence type="ECO:0000256" key="1">
    <source>
        <dbReference type="ARBA" id="ARBA00000215"/>
    </source>
</evidence>
<keyword evidence="8 9" id="KW-0472">Membrane</keyword>
<evidence type="ECO:0000256" key="3">
    <source>
        <dbReference type="ARBA" id="ARBA00006366"/>
    </source>
</evidence>
<evidence type="ECO:0000256" key="2">
    <source>
        <dbReference type="ARBA" id="ARBA00004651"/>
    </source>
</evidence>
<comment type="function">
    <text evidence="9">Plasma membrane transporter mediating the uptake by cells of the water soluble vitamin B2/riboflavin that plays a key role in biochemical oxidation-reduction reactions of the carbohydrate, lipid, and amino acid metabolism.</text>
</comment>
<accession>A0A815BT92</accession>
<comment type="caution">
    <text evidence="10">The sequence shown here is derived from an EMBL/GenBank/DDBJ whole genome shotgun (WGS) entry which is preliminary data.</text>
</comment>
<proteinExistence type="inferred from homology"/>
<evidence type="ECO:0000313" key="11">
    <source>
        <dbReference type="Proteomes" id="UP000663860"/>
    </source>
</evidence>
<dbReference type="Gene3D" id="2.60.120.200">
    <property type="match status" value="1"/>
</dbReference>
<evidence type="ECO:0000256" key="4">
    <source>
        <dbReference type="ARBA" id="ARBA00022448"/>
    </source>
</evidence>
<comment type="caution">
    <text evidence="9">Lacks conserved residue(s) required for the propagation of feature annotation.</text>
</comment>
<dbReference type="AlphaFoldDB" id="A0A815BT92"/>
<gene>
    <name evidence="10" type="ORF">IZO911_LOCUS32596</name>
</gene>
<evidence type="ECO:0000256" key="9">
    <source>
        <dbReference type="RuleBase" id="RU368035"/>
    </source>
</evidence>
<dbReference type="InterPro" id="IPR009357">
    <property type="entry name" value="Riboflavin_transptr"/>
</dbReference>
<feature type="transmembrane region" description="Helical" evidence="9">
    <location>
        <begin position="85"/>
        <end position="103"/>
    </location>
</feature>
<organism evidence="10 11">
    <name type="scientific">Adineta steineri</name>
    <dbReference type="NCBI Taxonomy" id="433720"/>
    <lineage>
        <taxon>Eukaryota</taxon>
        <taxon>Metazoa</taxon>
        <taxon>Spiralia</taxon>
        <taxon>Gnathifera</taxon>
        <taxon>Rotifera</taxon>
        <taxon>Eurotatoria</taxon>
        <taxon>Bdelloidea</taxon>
        <taxon>Adinetida</taxon>
        <taxon>Adinetidae</taxon>
        <taxon>Adineta</taxon>
    </lineage>
</organism>
<dbReference type="PANTHER" id="PTHR12929:SF10">
    <property type="entry name" value="RIBOFLAVIN TRANSPORTER"/>
    <property type="match status" value="1"/>
</dbReference>
<dbReference type="PANTHER" id="PTHR12929">
    <property type="entry name" value="SOLUTE CARRIER FAMILY 52"/>
    <property type="match status" value="1"/>
</dbReference>
<feature type="transmembrane region" description="Helical" evidence="9">
    <location>
        <begin position="115"/>
        <end position="139"/>
    </location>
</feature>
<comment type="catalytic activity">
    <reaction evidence="1 9">
        <text>riboflavin(in) = riboflavin(out)</text>
        <dbReference type="Rhea" id="RHEA:35015"/>
        <dbReference type="ChEBI" id="CHEBI:57986"/>
    </reaction>
</comment>
<feature type="transmembrane region" description="Helical" evidence="9">
    <location>
        <begin position="50"/>
        <end position="73"/>
    </location>
</feature>
<keyword evidence="6 9" id="KW-0812">Transmembrane</keyword>
<protein>
    <recommendedName>
        <fullName evidence="9">Riboflavin transporter</fullName>
    </recommendedName>
</protein>
<evidence type="ECO:0000256" key="5">
    <source>
        <dbReference type="ARBA" id="ARBA00022475"/>
    </source>
</evidence>
<dbReference type="GO" id="GO:0005886">
    <property type="term" value="C:plasma membrane"/>
    <property type="evidence" value="ECO:0007669"/>
    <property type="project" value="UniProtKB-SubCell"/>
</dbReference>
<dbReference type="Pfam" id="PF06237">
    <property type="entry name" value="SLC52_ribofla_tr"/>
    <property type="match status" value="1"/>
</dbReference>
<dbReference type="Proteomes" id="UP000663860">
    <property type="component" value="Unassembled WGS sequence"/>
</dbReference>
<comment type="subcellular location">
    <subcellularLocation>
        <location evidence="2 9">Cell membrane</location>
        <topology evidence="2 9">Multi-pass membrane protein</topology>
    </subcellularLocation>
</comment>
<evidence type="ECO:0000256" key="6">
    <source>
        <dbReference type="ARBA" id="ARBA00022692"/>
    </source>
</evidence>
<name>A0A815BT92_9BILA</name>
<keyword evidence="5 9" id="KW-1003">Cell membrane</keyword>
<dbReference type="GO" id="GO:0032217">
    <property type="term" value="F:riboflavin transmembrane transporter activity"/>
    <property type="evidence" value="ECO:0007669"/>
    <property type="project" value="UniProtKB-UniRule"/>
</dbReference>
<dbReference type="Pfam" id="PF13385">
    <property type="entry name" value="Laminin_G_3"/>
    <property type="match status" value="1"/>
</dbReference>
<evidence type="ECO:0000256" key="8">
    <source>
        <dbReference type="ARBA" id="ARBA00023136"/>
    </source>
</evidence>
<dbReference type="SUPFAM" id="SSF49899">
    <property type="entry name" value="Concanavalin A-like lectins/glucanases"/>
    <property type="match status" value="1"/>
</dbReference>
<evidence type="ECO:0000313" key="10">
    <source>
        <dbReference type="EMBL" id="CAF1274170.1"/>
    </source>
</evidence>
<dbReference type="InterPro" id="IPR013320">
    <property type="entry name" value="ConA-like_dom_sf"/>
</dbReference>
<keyword evidence="7 9" id="KW-1133">Transmembrane helix</keyword>
<dbReference type="EMBL" id="CAJNOE010000569">
    <property type="protein sequence ID" value="CAF1274170.1"/>
    <property type="molecule type" value="Genomic_DNA"/>
</dbReference>
<sequence length="278" mass="30655">MINKEWKLNEYVTYLLLTLVLLSSWTDINGIYTELPQIVLTQPEGWKLGAYIGLVSSISNIAPLALVFCKCIFQKETLNVIPINYIVMIIGMISCFLLVFLWSDTTYIFNRNRSLALLILSGFTALGMINQSFSISLWIKPLNVSGTLIHLSAISNGTGTCMPILGFSMSGNIIARIPNIDVYGPILTINIWTHIIYTFSVTNGINLYINGTLNGSSNNSITRDGPNLPFYITIANQLSGTTSCNSGNINNMPYAGGVDELRIYNREINASEICLLSS</sequence>
<evidence type="ECO:0000256" key="7">
    <source>
        <dbReference type="ARBA" id="ARBA00022989"/>
    </source>
</evidence>
<comment type="similarity">
    <text evidence="3 9">Belongs to the riboflavin transporter family.</text>
</comment>
<keyword evidence="4 9" id="KW-0813">Transport</keyword>
<reference evidence="10" key="1">
    <citation type="submission" date="2021-02" db="EMBL/GenBank/DDBJ databases">
        <authorList>
            <person name="Nowell W R."/>
        </authorList>
    </citation>
    <scope>NUCLEOTIDE SEQUENCE</scope>
</reference>